<keyword evidence="4 7" id="KW-0479">Metal-binding</keyword>
<dbReference type="SUPFAM" id="SSF53738">
    <property type="entry name" value="Phosphoglucomutase, first 3 domains"/>
    <property type="match status" value="3"/>
</dbReference>
<dbReference type="InterPro" id="IPR005844">
    <property type="entry name" value="A-D-PHexomutase_a/b/a-I"/>
</dbReference>
<dbReference type="PROSITE" id="PS00710">
    <property type="entry name" value="PGM_PMM"/>
    <property type="match status" value="1"/>
</dbReference>
<dbReference type="Proteomes" id="UP000278983">
    <property type="component" value="Unassembled WGS sequence"/>
</dbReference>
<dbReference type="InterPro" id="IPR016066">
    <property type="entry name" value="A-D-PHexomutase_CS"/>
</dbReference>
<name>A0A3S0P7S4_9BACT</name>
<feature type="domain" description="Alpha-D-phosphohexomutase alpha/beta/alpha" evidence="11">
    <location>
        <begin position="328"/>
        <end position="453"/>
    </location>
</feature>
<dbReference type="GO" id="GO:0005975">
    <property type="term" value="P:carbohydrate metabolic process"/>
    <property type="evidence" value="ECO:0007669"/>
    <property type="project" value="InterPro"/>
</dbReference>
<evidence type="ECO:0000256" key="3">
    <source>
        <dbReference type="ARBA" id="ARBA00022553"/>
    </source>
</evidence>
<accession>A0A3S0P7S4</accession>
<evidence type="ECO:0000256" key="1">
    <source>
        <dbReference type="ARBA" id="ARBA00001946"/>
    </source>
</evidence>
<dbReference type="PANTHER" id="PTHR45745:SF1">
    <property type="entry name" value="PHOSPHOGLUCOMUTASE 2B-RELATED"/>
    <property type="match status" value="1"/>
</dbReference>
<feature type="domain" description="Alpha-D-phosphohexomutase C-terminal" evidence="8">
    <location>
        <begin position="527"/>
        <end position="554"/>
    </location>
</feature>
<dbReference type="Pfam" id="PF02878">
    <property type="entry name" value="PGM_PMM_I"/>
    <property type="match status" value="1"/>
</dbReference>
<dbReference type="InterPro" id="IPR005845">
    <property type="entry name" value="A-D-PHexomutase_a/b/a-II"/>
</dbReference>
<dbReference type="GO" id="GO:0008973">
    <property type="term" value="F:phosphopentomutase activity"/>
    <property type="evidence" value="ECO:0007669"/>
    <property type="project" value="TreeGrafter"/>
</dbReference>
<evidence type="ECO:0000259" key="8">
    <source>
        <dbReference type="Pfam" id="PF00408"/>
    </source>
</evidence>
<dbReference type="InterPro" id="IPR016055">
    <property type="entry name" value="A-D-PHexomutase_a/b/a-I/II/III"/>
</dbReference>
<dbReference type="InterPro" id="IPR005846">
    <property type="entry name" value="A-D-PHexomutase_a/b/a-III"/>
</dbReference>
<evidence type="ECO:0000313" key="12">
    <source>
        <dbReference type="EMBL" id="RUL58944.1"/>
    </source>
</evidence>
<evidence type="ECO:0000256" key="6">
    <source>
        <dbReference type="ARBA" id="ARBA00023235"/>
    </source>
</evidence>
<dbReference type="Pfam" id="PF02880">
    <property type="entry name" value="PGM_PMM_III"/>
    <property type="match status" value="1"/>
</dbReference>
<evidence type="ECO:0000259" key="10">
    <source>
        <dbReference type="Pfam" id="PF02879"/>
    </source>
</evidence>
<dbReference type="GO" id="GO:0006166">
    <property type="term" value="P:purine ribonucleoside salvage"/>
    <property type="evidence" value="ECO:0007669"/>
    <property type="project" value="TreeGrafter"/>
</dbReference>
<dbReference type="Pfam" id="PF00408">
    <property type="entry name" value="PGM_PMM_IV"/>
    <property type="match status" value="1"/>
</dbReference>
<dbReference type="PRINTS" id="PR00509">
    <property type="entry name" value="PGMPMM"/>
</dbReference>
<dbReference type="GO" id="GO:0000287">
    <property type="term" value="F:magnesium ion binding"/>
    <property type="evidence" value="ECO:0007669"/>
    <property type="project" value="InterPro"/>
</dbReference>
<evidence type="ECO:0000259" key="11">
    <source>
        <dbReference type="Pfam" id="PF02880"/>
    </source>
</evidence>
<evidence type="ECO:0000256" key="4">
    <source>
        <dbReference type="ARBA" id="ARBA00022723"/>
    </source>
</evidence>
<evidence type="ECO:0000259" key="9">
    <source>
        <dbReference type="Pfam" id="PF02878"/>
    </source>
</evidence>
<dbReference type="SUPFAM" id="SSF55957">
    <property type="entry name" value="Phosphoglucomutase, C-terminal domain"/>
    <property type="match status" value="1"/>
</dbReference>
<dbReference type="InterPro" id="IPR005841">
    <property type="entry name" value="Alpha-D-phosphohexomutase_SF"/>
</dbReference>
<dbReference type="InterPro" id="IPR005843">
    <property type="entry name" value="A-D-PHexomutase_C"/>
</dbReference>
<keyword evidence="13" id="KW-1185">Reference proteome</keyword>
<keyword evidence="3" id="KW-0597">Phosphoprotein</keyword>
<feature type="domain" description="Alpha-D-phosphohexomutase alpha/beta/alpha" evidence="10">
    <location>
        <begin position="214"/>
        <end position="317"/>
    </location>
</feature>
<reference evidence="12 13" key="1">
    <citation type="submission" date="2018-12" db="EMBL/GenBank/DDBJ databases">
        <title>Genome sequencing of Prevotella sp. KCOM 3155 (= JS262).</title>
        <authorList>
            <person name="Kook J.-K."/>
            <person name="Park S.-N."/>
            <person name="Lim Y.K."/>
        </authorList>
    </citation>
    <scope>NUCLEOTIDE SEQUENCE [LARGE SCALE GENOMIC DNA]</scope>
    <source>
        <strain evidence="12 13">KCOM 3155</strain>
    </source>
</reference>
<evidence type="ECO:0000313" key="13">
    <source>
        <dbReference type="Proteomes" id="UP000278983"/>
    </source>
</evidence>
<comment type="caution">
    <text evidence="12">The sequence shown here is derived from an EMBL/GenBank/DDBJ whole genome shotgun (WGS) entry which is preliminary data.</text>
</comment>
<comment type="similarity">
    <text evidence="2 7">Belongs to the phosphohexose mutase family.</text>
</comment>
<dbReference type="RefSeq" id="WP_126678058.1">
    <property type="nucleotide sequence ID" value="NZ_CAUTUZ010000001.1"/>
</dbReference>
<dbReference type="PANTHER" id="PTHR45745">
    <property type="entry name" value="PHOSPHOMANNOMUTASE 45A"/>
    <property type="match status" value="1"/>
</dbReference>
<evidence type="ECO:0000256" key="7">
    <source>
        <dbReference type="RuleBase" id="RU004326"/>
    </source>
</evidence>
<dbReference type="AlphaFoldDB" id="A0A3S0P7S4"/>
<protein>
    <submittedName>
        <fullName evidence="12">Phospho-sugar mutase</fullName>
    </submittedName>
</protein>
<dbReference type="Pfam" id="PF02879">
    <property type="entry name" value="PGM_PMM_II"/>
    <property type="match status" value="1"/>
</dbReference>
<dbReference type="Gene3D" id="3.40.120.10">
    <property type="entry name" value="Alpha-D-Glucose-1,6-Bisphosphate, subunit A, domain 3"/>
    <property type="match status" value="3"/>
</dbReference>
<comment type="cofactor">
    <cofactor evidence="1">
        <name>Mg(2+)</name>
        <dbReference type="ChEBI" id="CHEBI:18420"/>
    </cofactor>
</comment>
<proteinExistence type="inferred from homology"/>
<evidence type="ECO:0000256" key="2">
    <source>
        <dbReference type="ARBA" id="ARBA00010231"/>
    </source>
</evidence>
<feature type="domain" description="Alpha-D-phosphohexomutase alpha/beta/alpha" evidence="9">
    <location>
        <begin position="52"/>
        <end position="189"/>
    </location>
</feature>
<dbReference type="EMBL" id="RYYU01000001">
    <property type="protein sequence ID" value="RUL58944.1"/>
    <property type="molecule type" value="Genomic_DNA"/>
</dbReference>
<keyword evidence="6" id="KW-0413">Isomerase</keyword>
<gene>
    <name evidence="12" type="ORF">EHV08_03610</name>
</gene>
<sequence>MENNKELIAQCEQAAKQWLSPSFDEDTRNEVQAMLDNPDKTELIDSFYRSLEFGTGGLRGIMGAGTNRMNIYIVGMATQGFANYILKAFPGRNDLAVVVGHDCRNNGRLFAETVANIFSANGIKVYLFESLRPTPEISFAIRHLGAKAGVNVTASHNPKEYNGYKAYWEDGAQVLSPHDTGIIDEVNKVKIEDVKFEPNKELIEIIGGEMDWDYLQAVKEAMVDQDVILRHKDLNIVYSPMHGAGRVIIPEALRSWGFQNIHVVPEQMVIDGNFPTVVSPNPENPEAMTLGIKLGTKLNADLVIASDPDADRLAIVCRNDKGEWEILNGNQTCMMFCWYIIANKKKMGQLKGNEFLVKTIVTTEIIRKIADKNGVELKDCYTGFKWIANEIRVNENTKKYIGGGEESFGFLPFDKVRDKDSPASICLICEIAAWAKDNGMTLYDLMMKIYTEYGFSKEVTFNVIKTGKSGADEIKAMMENFRNNSPKQLGGSKVIVWKDYKTLEQINSDGSKQKLDMPDTSNVLQWFCEDGTKVSVRPSGTEPKIKFYTEVKDDTMKCAGCYERCSNDADKKIEALKNDLGL</sequence>
<dbReference type="CDD" id="cd05799">
    <property type="entry name" value="PGM2"/>
    <property type="match status" value="1"/>
</dbReference>
<dbReference type="OrthoDB" id="9806956at2"/>
<dbReference type="InterPro" id="IPR036900">
    <property type="entry name" value="A-D-PHexomutase_C_sf"/>
</dbReference>
<organism evidence="12 13">
    <name type="scientific">Prevotella koreensis</name>
    <dbReference type="NCBI Taxonomy" id="2490854"/>
    <lineage>
        <taxon>Bacteria</taxon>
        <taxon>Pseudomonadati</taxon>
        <taxon>Bacteroidota</taxon>
        <taxon>Bacteroidia</taxon>
        <taxon>Bacteroidales</taxon>
        <taxon>Prevotellaceae</taxon>
        <taxon>Prevotella</taxon>
    </lineage>
</organism>
<keyword evidence="5 7" id="KW-0460">Magnesium</keyword>
<dbReference type="Gene3D" id="3.30.310.50">
    <property type="entry name" value="Alpha-D-phosphohexomutase, C-terminal domain"/>
    <property type="match status" value="1"/>
</dbReference>
<evidence type="ECO:0000256" key="5">
    <source>
        <dbReference type="ARBA" id="ARBA00022842"/>
    </source>
</evidence>